<dbReference type="EMBL" id="BSYO01000015">
    <property type="protein sequence ID" value="GMH15702.1"/>
    <property type="molecule type" value="Genomic_DNA"/>
</dbReference>
<dbReference type="AlphaFoldDB" id="A0AAD3XS90"/>
<dbReference type="PANTHER" id="PTHR28626">
    <property type="entry name" value="SRR1-LIKE PROTEIN"/>
    <property type="match status" value="1"/>
</dbReference>
<comment type="similarity">
    <text evidence="1">Belongs to the SRR1 family.</text>
</comment>
<evidence type="ECO:0000313" key="3">
    <source>
        <dbReference type="EMBL" id="GMH15702.1"/>
    </source>
</evidence>
<comment type="caution">
    <text evidence="3">The sequence shown here is derived from an EMBL/GenBank/DDBJ whole genome shotgun (WGS) entry which is preliminary data.</text>
</comment>
<dbReference type="GO" id="GO:0005634">
    <property type="term" value="C:nucleus"/>
    <property type="evidence" value="ECO:0007669"/>
    <property type="project" value="TreeGrafter"/>
</dbReference>
<dbReference type="Proteomes" id="UP001279734">
    <property type="component" value="Unassembled WGS sequence"/>
</dbReference>
<feature type="domain" description="SRR1-like" evidence="2">
    <location>
        <begin position="99"/>
        <end position="266"/>
    </location>
</feature>
<reference evidence="3" key="1">
    <citation type="submission" date="2023-05" db="EMBL/GenBank/DDBJ databases">
        <title>Nepenthes gracilis genome sequencing.</title>
        <authorList>
            <person name="Fukushima K."/>
        </authorList>
    </citation>
    <scope>NUCLEOTIDE SEQUENCE</scope>
    <source>
        <strain evidence="3">SING2019-196</strain>
    </source>
</reference>
<accession>A0AAD3XS90</accession>
<dbReference type="PANTHER" id="PTHR28626:SF3">
    <property type="entry name" value="SRR1-LIKE PROTEIN"/>
    <property type="match status" value="1"/>
</dbReference>
<name>A0AAD3XS90_NEPGR</name>
<dbReference type="InterPro" id="IPR040044">
    <property type="entry name" value="SRR1L"/>
</dbReference>
<dbReference type="GO" id="GO:0005737">
    <property type="term" value="C:cytoplasm"/>
    <property type="evidence" value="ECO:0007669"/>
    <property type="project" value="TreeGrafter"/>
</dbReference>
<organism evidence="3 4">
    <name type="scientific">Nepenthes gracilis</name>
    <name type="common">Slender pitcher plant</name>
    <dbReference type="NCBI Taxonomy" id="150966"/>
    <lineage>
        <taxon>Eukaryota</taxon>
        <taxon>Viridiplantae</taxon>
        <taxon>Streptophyta</taxon>
        <taxon>Embryophyta</taxon>
        <taxon>Tracheophyta</taxon>
        <taxon>Spermatophyta</taxon>
        <taxon>Magnoliopsida</taxon>
        <taxon>eudicotyledons</taxon>
        <taxon>Gunneridae</taxon>
        <taxon>Pentapetalae</taxon>
        <taxon>Caryophyllales</taxon>
        <taxon>Nepenthaceae</taxon>
        <taxon>Nepenthes</taxon>
    </lineage>
</organism>
<evidence type="ECO:0000313" key="4">
    <source>
        <dbReference type="Proteomes" id="UP001279734"/>
    </source>
</evidence>
<gene>
    <name evidence="3" type="ORF">Nepgr_017543</name>
</gene>
<proteinExistence type="inferred from homology"/>
<evidence type="ECO:0000259" key="2">
    <source>
        <dbReference type="Pfam" id="PF07985"/>
    </source>
</evidence>
<evidence type="ECO:0000256" key="1">
    <source>
        <dbReference type="ARBA" id="ARBA00009856"/>
    </source>
</evidence>
<dbReference type="InterPro" id="IPR012942">
    <property type="entry name" value="SRR1-like"/>
</dbReference>
<dbReference type="Pfam" id="PF07985">
    <property type="entry name" value="SRR1"/>
    <property type="match status" value="1"/>
</dbReference>
<sequence length="278" mass="31696">MVSAATEIIASENSGLDGGWTVVLPRHAKRHRARPKLLFPKQKNQSWAPNDLQIDVGRESKLMQKIQICMKQLESSRFFELFLAQIHDHTVLDHFVRVLHSEPKMEMVIYGIGSIECFESPRLQLCLAILMKGKFDWIGDIKVFDPLLSATECRVLEALGCSVLTVNEEARRPAVKPTLFFMPHCEAVLYNNLLEANWRVDRLRNLALFGNSFGSYEQHLSLVKDPAVADSRKYILAAAQSFGVEFRIQTVSDYYFNAFHESCWHFFSPDNGHGLPIV</sequence>
<protein>
    <recommendedName>
        <fullName evidence="2">SRR1-like domain-containing protein</fullName>
    </recommendedName>
</protein>
<keyword evidence="4" id="KW-1185">Reference proteome</keyword>